<name>A0A8S3PX12_MYTED</name>
<reference evidence="1" key="1">
    <citation type="submission" date="2021-03" db="EMBL/GenBank/DDBJ databases">
        <authorList>
            <person name="Bekaert M."/>
        </authorList>
    </citation>
    <scope>NUCLEOTIDE SEQUENCE</scope>
</reference>
<comment type="caution">
    <text evidence="1">The sequence shown here is derived from an EMBL/GenBank/DDBJ whole genome shotgun (WGS) entry which is preliminary data.</text>
</comment>
<dbReference type="SUPFAM" id="SSF49842">
    <property type="entry name" value="TNF-like"/>
    <property type="match status" value="1"/>
</dbReference>
<protein>
    <recommendedName>
        <fullName evidence="3">C1q domain-containing protein</fullName>
    </recommendedName>
</protein>
<proteinExistence type="predicted"/>
<evidence type="ECO:0000313" key="1">
    <source>
        <dbReference type="EMBL" id="CAG2187704.1"/>
    </source>
</evidence>
<gene>
    <name evidence="1" type="ORF">MEDL_3168</name>
</gene>
<dbReference type="Gene3D" id="2.60.120.40">
    <property type="match status" value="1"/>
</dbReference>
<sequence length="229" mass="26129">MRQKLLREELKTTNNSLNSVRNEAEARKQDFVALLNKTDSTEHKLKSSVTDYEHKQNQTQLEIKWIQNKMQKYEISQNQSVENLDLEIHKMSHRVALTVCAVPNTYSSGDIVLFPVVTTVYDVSKLALSALGTSGKFKCEKAGLYLISAFLMTNTKGHVEFHLLKNSNIIASFFMSVNVYQTSTISILQHLEINDIIYIRPLTNAFVFGGTLSCLSFLQLTTKNKYRFH</sequence>
<dbReference type="Proteomes" id="UP000683360">
    <property type="component" value="Unassembled WGS sequence"/>
</dbReference>
<dbReference type="AlphaFoldDB" id="A0A8S3PX12"/>
<evidence type="ECO:0000313" key="2">
    <source>
        <dbReference type="Proteomes" id="UP000683360"/>
    </source>
</evidence>
<dbReference type="InterPro" id="IPR008983">
    <property type="entry name" value="Tumour_necrosis_fac-like_dom"/>
</dbReference>
<organism evidence="1 2">
    <name type="scientific">Mytilus edulis</name>
    <name type="common">Blue mussel</name>
    <dbReference type="NCBI Taxonomy" id="6550"/>
    <lineage>
        <taxon>Eukaryota</taxon>
        <taxon>Metazoa</taxon>
        <taxon>Spiralia</taxon>
        <taxon>Lophotrochozoa</taxon>
        <taxon>Mollusca</taxon>
        <taxon>Bivalvia</taxon>
        <taxon>Autobranchia</taxon>
        <taxon>Pteriomorphia</taxon>
        <taxon>Mytilida</taxon>
        <taxon>Mytiloidea</taxon>
        <taxon>Mytilidae</taxon>
        <taxon>Mytilinae</taxon>
        <taxon>Mytilus</taxon>
    </lineage>
</organism>
<dbReference type="EMBL" id="CAJPWZ010000182">
    <property type="protein sequence ID" value="CAG2187704.1"/>
    <property type="molecule type" value="Genomic_DNA"/>
</dbReference>
<accession>A0A8S3PX12</accession>
<evidence type="ECO:0008006" key="3">
    <source>
        <dbReference type="Google" id="ProtNLM"/>
    </source>
</evidence>
<keyword evidence="2" id="KW-1185">Reference proteome</keyword>
<dbReference type="OrthoDB" id="6070921at2759"/>